<dbReference type="SUPFAM" id="SSF48452">
    <property type="entry name" value="TPR-like"/>
    <property type="match status" value="1"/>
</dbReference>
<evidence type="ECO:0000313" key="2">
    <source>
        <dbReference type="EMBL" id="KAB2340161.1"/>
    </source>
</evidence>
<accession>A0A6H9Y9J8</accession>
<dbReference type="InterPro" id="IPR011990">
    <property type="entry name" value="TPR-like_helical_dom_sf"/>
</dbReference>
<dbReference type="InterPro" id="IPR006311">
    <property type="entry name" value="TAT_signal"/>
</dbReference>
<keyword evidence="3" id="KW-1185">Reference proteome</keyword>
<dbReference type="OrthoDB" id="3449821at2"/>
<dbReference type="PROSITE" id="PS50005">
    <property type="entry name" value="TPR"/>
    <property type="match status" value="1"/>
</dbReference>
<gene>
    <name evidence="2" type="ORF">F8566_45680</name>
</gene>
<evidence type="ECO:0000313" key="3">
    <source>
        <dbReference type="Proteomes" id="UP000468735"/>
    </source>
</evidence>
<dbReference type="PROSITE" id="PS51318">
    <property type="entry name" value="TAT"/>
    <property type="match status" value="1"/>
</dbReference>
<name>A0A6H9Y9J8_9ACTN</name>
<keyword evidence="1" id="KW-0802">TPR repeat</keyword>
<dbReference type="AlphaFoldDB" id="A0A6H9Y9J8"/>
<evidence type="ECO:0000256" key="1">
    <source>
        <dbReference type="PROSITE-ProRule" id="PRU00339"/>
    </source>
</evidence>
<proteinExistence type="predicted"/>
<dbReference type="InterPro" id="IPR019734">
    <property type="entry name" value="TPR_rpt"/>
</dbReference>
<feature type="repeat" description="TPR" evidence="1">
    <location>
        <begin position="45"/>
        <end position="78"/>
    </location>
</feature>
<protein>
    <submittedName>
        <fullName evidence="2">Uncharacterized protein</fullName>
    </submittedName>
</protein>
<dbReference type="SMART" id="SM00028">
    <property type="entry name" value="TPR"/>
    <property type="match status" value="2"/>
</dbReference>
<sequence length="442" mass="48605">MEGDHEKEKAVVDDGEWDRRSLLRGAAVVAGAAATAPVLGEAAAAQARGGDADALFKAGEFEQAGRAYEKILKTDPTNLHAARQRGYVGLVANQFPDAEKYLKMAIELAPTDKQANQFLADCYIRQDKFSLAVPCAQAAGNETEAKWLAAVSGKPYQIHGDSARLKWKQTDPFPMVEASVNGGPLKRFTFYTGTAPLSVSASVAKEVGLRAVTKHKLDFLKGVIWRYLGVLESFKLGGIELRNIPVSWSEWESGGDVDIEHDGMIGTWVFYHLLTTFDYAGQQLILRRRTPETARKARADAERAGAKPLPLWLAREHMCHSRGSIAGSGPRVMAVNFGGTGEIAAGVHGETAKQLRIRIDYDRPVETAAHSHPVVVYPCYPEEVRLGNAVAKDFYCYMNPKRSLTPYGFDVPAHFSHSFWKPYTITLDFTDMNLYIARGKAT</sequence>
<reference evidence="2 3" key="1">
    <citation type="submission" date="2019-09" db="EMBL/GenBank/DDBJ databases">
        <title>Actinomadura physcomitrii sp. nov., a novel actinomycete isolated from moss [Physcomitrium sphaericum (Ludw) Fuernr].</title>
        <authorList>
            <person name="Zhuang X."/>
            <person name="Liu C."/>
        </authorList>
    </citation>
    <scope>NUCLEOTIDE SEQUENCE [LARGE SCALE GENOMIC DNA]</scope>
    <source>
        <strain evidence="2 3">HMC1</strain>
    </source>
</reference>
<dbReference type="RefSeq" id="WP_151570009.1">
    <property type="nucleotide sequence ID" value="NZ_WBMT01000031.1"/>
</dbReference>
<dbReference type="Proteomes" id="UP000468735">
    <property type="component" value="Unassembled WGS sequence"/>
</dbReference>
<dbReference type="Pfam" id="PF13432">
    <property type="entry name" value="TPR_16"/>
    <property type="match status" value="1"/>
</dbReference>
<dbReference type="EMBL" id="WBMT01000031">
    <property type="protein sequence ID" value="KAB2340161.1"/>
    <property type="molecule type" value="Genomic_DNA"/>
</dbReference>
<dbReference type="Pfam" id="PF13650">
    <property type="entry name" value="Asp_protease_2"/>
    <property type="match status" value="1"/>
</dbReference>
<comment type="caution">
    <text evidence="2">The sequence shown here is derived from an EMBL/GenBank/DDBJ whole genome shotgun (WGS) entry which is preliminary data.</text>
</comment>
<dbReference type="Gene3D" id="1.25.40.10">
    <property type="entry name" value="Tetratricopeptide repeat domain"/>
    <property type="match status" value="1"/>
</dbReference>
<organism evidence="2 3">
    <name type="scientific">Actinomadura rudentiformis</name>
    <dbReference type="NCBI Taxonomy" id="359158"/>
    <lineage>
        <taxon>Bacteria</taxon>
        <taxon>Bacillati</taxon>
        <taxon>Actinomycetota</taxon>
        <taxon>Actinomycetes</taxon>
        <taxon>Streptosporangiales</taxon>
        <taxon>Thermomonosporaceae</taxon>
        <taxon>Actinomadura</taxon>
    </lineage>
</organism>